<dbReference type="RefSeq" id="WP_066536444.1">
    <property type="nucleotide sequence ID" value="NZ_PDEA01000001.1"/>
</dbReference>
<keyword evidence="1" id="KW-0732">Signal</keyword>
<dbReference type="InterPro" id="IPR022742">
    <property type="entry name" value="Hydrolase_4"/>
</dbReference>
<proteinExistence type="predicted"/>
<evidence type="ECO:0000313" key="4">
    <source>
        <dbReference type="Proteomes" id="UP000220246"/>
    </source>
</evidence>
<keyword evidence="3" id="KW-0378">Hydrolase</keyword>
<evidence type="ECO:0000313" key="3">
    <source>
        <dbReference type="EMBL" id="PEH90366.1"/>
    </source>
</evidence>
<dbReference type="Proteomes" id="UP000220246">
    <property type="component" value="Unassembled WGS sequence"/>
</dbReference>
<evidence type="ECO:0000256" key="1">
    <source>
        <dbReference type="SAM" id="SignalP"/>
    </source>
</evidence>
<dbReference type="InterPro" id="IPR000073">
    <property type="entry name" value="AB_hydrolase_1"/>
</dbReference>
<dbReference type="GeneID" id="80802676"/>
<gene>
    <name evidence="3" type="ORF">CRM82_18775</name>
</gene>
<dbReference type="OrthoDB" id="9798884at2"/>
<protein>
    <submittedName>
        <fullName evidence="3">Alpha/beta hydrolase</fullName>
    </submittedName>
</protein>
<dbReference type="PANTHER" id="PTHR12277">
    <property type="entry name" value="ALPHA/BETA HYDROLASE DOMAIN-CONTAINING PROTEIN"/>
    <property type="match status" value="1"/>
</dbReference>
<dbReference type="InterPro" id="IPR029058">
    <property type="entry name" value="AB_hydrolase_fold"/>
</dbReference>
<feature type="domain" description="Serine aminopeptidase S33" evidence="2">
    <location>
        <begin position="86"/>
        <end position="194"/>
    </location>
</feature>
<dbReference type="AlphaFoldDB" id="A0A2A7UYV1"/>
<dbReference type="GO" id="GO:0016787">
    <property type="term" value="F:hydrolase activity"/>
    <property type="evidence" value="ECO:0007669"/>
    <property type="project" value="UniProtKB-KW"/>
</dbReference>
<dbReference type="PANTHER" id="PTHR12277:SF81">
    <property type="entry name" value="PROTEIN ABHD13"/>
    <property type="match status" value="1"/>
</dbReference>
<keyword evidence="4" id="KW-1185">Reference proteome</keyword>
<organism evidence="3 4">
    <name type="scientific">Comamonas terrigena</name>
    <dbReference type="NCBI Taxonomy" id="32013"/>
    <lineage>
        <taxon>Bacteria</taxon>
        <taxon>Pseudomonadati</taxon>
        <taxon>Pseudomonadota</taxon>
        <taxon>Betaproteobacteria</taxon>
        <taxon>Burkholderiales</taxon>
        <taxon>Comamonadaceae</taxon>
        <taxon>Comamonas</taxon>
    </lineage>
</organism>
<dbReference type="SUPFAM" id="SSF53474">
    <property type="entry name" value="alpha/beta-Hydrolases"/>
    <property type="match status" value="1"/>
</dbReference>
<reference evidence="4" key="1">
    <citation type="submission" date="2017-09" db="EMBL/GenBank/DDBJ databases">
        <title>FDA dAtabase for Regulatory Grade micrObial Sequences (FDA-ARGOS): Supporting development and validation of Infectious Disease Dx tests.</title>
        <authorList>
            <person name="Minogue T."/>
            <person name="Wolcott M."/>
            <person name="Wasieloski L."/>
            <person name="Aguilar W."/>
            <person name="Moore D."/>
            <person name="Tallon L."/>
            <person name="Sadzewicz L."/>
            <person name="Ott S."/>
            <person name="Zhao X."/>
            <person name="Nagaraj S."/>
            <person name="Vavikolanu K."/>
            <person name="Aluvathingal J."/>
            <person name="Nadendla S."/>
            <person name="Sichtig H."/>
        </authorList>
    </citation>
    <scope>NUCLEOTIDE SEQUENCE [LARGE SCALE GENOMIC DNA]</scope>
    <source>
        <strain evidence="4">FDAARGOS_394</strain>
    </source>
</reference>
<feature type="chain" id="PRO_5012608482" evidence="1">
    <location>
        <begin position="23"/>
        <end position="299"/>
    </location>
</feature>
<dbReference type="PRINTS" id="PR00111">
    <property type="entry name" value="ABHYDROLASE"/>
</dbReference>
<feature type="signal peptide" evidence="1">
    <location>
        <begin position="1"/>
        <end position="22"/>
    </location>
</feature>
<accession>A0A2A7UYV1</accession>
<dbReference type="Gene3D" id="3.40.50.1820">
    <property type="entry name" value="alpha/beta hydrolase"/>
    <property type="match status" value="1"/>
</dbReference>
<sequence length="299" mass="33011">MRLQRLFLALATAALLAGGGCAAIDAKQREMIFQPSDRLWPRSDQQGMQEVWITHPHRVEADQEDTSHEARLHALWLDGQRADAPVLLYLHGARWNVSGSTARMRRMQSLGFAVLAVDYQGFGQSSKGLPSEASARADAQAAWDWLASQYPDRPRFIFGHSLGGAIAVDLATRVPDVRGLIVEGTFTRIADVARTFKWGWLPFQPFITQPFDSVDKVPQLKAPLLVVHGSADQLIPSNLGQRLYEAAPTPKRWVLVDGATHHNAGALGLAQYRVALQQLWPSELGQGHSTTADKGRDRN</sequence>
<name>A0A2A7UYV1_COMTR</name>
<dbReference type="PROSITE" id="PS51257">
    <property type="entry name" value="PROKAR_LIPOPROTEIN"/>
    <property type="match status" value="1"/>
</dbReference>
<evidence type="ECO:0000259" key="2">
    <source>
        <dbReference type="Pfam" id="PF12146"/>
    </source>
</evidence>
<dbReference type="STRING" id="1219032.GCA_001515545_01869"/>
<comment type="caution">
    <text evidence="3">The sequence shown here is derived from an EMBL/GenBank/DDBJ whole genome shotgun (WGS) entry which is preliminary data.</text>
</comment>
<dbReference type="EMBL" id="PDEA01000001">
    <property type="protein sequence ID" value="PEH90366.1"/>
    <property type="molecule type" value="Genomic_DNA"/>
</dbReference>
<dbReference type="Pfam" id="PF12146">
    <property type="entry name" value="Hydrolase_4"/>
    <property type="match status" value="1"/>
</dbReference>